<dbReference type="Proteomes" id="UP001497512">
    <property type="component" value="Chromosome 9"/>
</dbReference>
<dbReference type="SUPFAM" id="SSF50494">
    <property type="entry name" value="Trypsin-like serine proteases"/>
    <property type="match status" value="1"/>
</dbReference>
<gene>
    <name evidence="1" type="ORF">CSSPTR1EN2_LOCUS23516</name>
</gene>
<organism evidence="1 2">
    <name type="scientific">Sphagnum troendelagicum</name>
    <dbReference type="NCBI Taxonomy" id="128251"/>
    <lineage>
        <taxon>Eukaryota</taxon>
        <taxon>Viridiplantae</taxon>
        <taxon>Streptophyta</taxon>
        <taxon>Embryophyta</taxon>
        <taxon>Bryophyta</taxon>
        <taxon>Sphagnophytina</taxon>
        <taxon>Sphagnopsida</taxon>
        <taxon>Sphagnales</taxon>
        <taxon>Sphagnaceae</taxon>
        <taxon>Sphagnum</taxon>
    </lineage>
</organism>
<evidence type="ECO:0000313" key="2">
    <source>
        <dbReference type="Proteomes" id="UP001497512"/>
    </source>
</evidence>
<reference evidence="1" key="1">
    <citation type="submission" date="2024-02" db="EMBL/GenBank/DDBJ databases">
        <authorList>
            <consortium name="ELIXIR-Norway"/>
            <consortium name="Elixir Norway"/>
        </authorList>
    </citation>
    <scope>NUCLEOTIDE SEQUENCE</scope>
</reference>
<protein>
    <submittedName>
        <fullName evidence="1">Uncharacterized protein</fullName>
    </submittedName>
</protein>
<evidence type="ECO:0000313" key="1">
    <source>
        <dbReference type="EMBL" id="CAK9237116.1"/>
    </source>
</evidence>
<accession>A0ABP0V3X0</accession>
<sequence length="375" mass="42074">MLEIELQLPLDTKRVEWNKENPTFGEVKERLWSCGVARNWCVEVLRGNEFFSPDENHIISAKQLTVRALPISGTLKRPRVSHPKAKGFMKKKVAHEWNNRYEELFVEGVIPYIGRVFVLPKDTGNLRLEDCTGTVGLVGGKGESIGAFHSVRNAWKFPDKFDVYIKYANHDKQPSFPAKIEIYSEELDLFIAMPLPPFQLDFPRYLCPASGVSVGDLVHCLGFPKMIDIQTLSKLGNHAPHAKRMLSPTIKEQLEYPAVFSGKVCFSGWKQVVADYRSFPNSTGAVIVDDNGHLKGIHISTLSATGFNSELCSLDNDEDAVKKTQMLFKKVNSSFPQIVADAQCAAEAAVFVPINILMKSFTPVMDPQTKHILYM</sequence>
<proteinExistence type="predicted"/>
<name>A0ABP0V3X0_9BRYO</name>
<dbReference type="InterPro" id="IPR009003">
    <property type="entry name" value="Peptidase_S1_PA"/>
</dbReference>
<dbReference type="EMBL" id="OZ019901">
    <property type="protein sequence ID" value="CAK9237116.1"/>
    <property type="molecule type" value="Genomic_DNA"/>
</dbReference>
<keyword evidence="2" id="KW-1185">Reference proteome</keyword>